<dbReference type="Proteomes" id="UP000761264">
    <property type="component" value="Unassembled WGS sequence"/>
</dbReference>
<sequence length="63" mass="7049">MPLIDKLLALLAMALFITFLGILIWWVREPDLIIVVGVVTAMALYDFWKGAGHGKAITIHKKD</sequence>
<dbReference type="RefSeq" id="WP_167221018.1">
    <property type="nucleotide sequence ID" value="NZ_JAAQPH010000002.1"/>
</dbReference>
<keyword evidence="1" id="KW-0812">Transmembrane</keyword>
<organism evidence="2 3">
    <name type="scientific">Pelagibius litoralis</name>
    <dbReference type="NCBI Taxonomy" id="374515"/>
    <lineage>
        <taxon>Bacteria</taxon>
        <taxon>Pseudomonadati</taxon>
        <taxon>Pseudomonadota</taxon>
        <taxon>Alphaproteobacteria</taxon>
        <taxon>Rhodospirillales</taxon>
        <taxon>Rhodovibrionaceae</taxon>
        <taxon>Pelagibius</taxon>
    </lineage>
</organism>
<proteinExistence type="predicted"/>
<reference evidence="2" key="1">
    <citation type="submission" date="2020-03" db="EMBL/GenBank/DDBJ databases">
        <title>Genome of Pelagibius litoralis DSM 21314T.</title>
        <authorList>
            <person name="Wang G."/>
        </authorList>
    </citation>
    <scope>NUCLEOTIDE SEQUENCE</scope>
    <source>
        <strain evidence="2">DSM 21314</strain>
    </source>
</reference>
<feature type="transmembrane region" description="Helical" evidence="1">
    <location>
        <begin position="7"/>
        <end position="26"/>
    </location>
</feature>
<accession>A0A967EUS0</accession>
<keyword evidence="1" id="KW-0472">Membrane</keyword>
<feature type="transmembrane region" description="Helical" evidence="1">
    <location>
        <begin position="32"/>
        <end position="48"/>
    </location>
</feature>
<evidence type="ECO:0000313" key="2">
    <source>
        <dbReference type="EMBL" id="NIA67442.1"/>
    </source>
</evidence>
<evidence type="ECO:0000313" key="3">
    <source>
        <dbReference type="Proteomes" id="UP000761264"/>
    </source>
</evidence>
<protein>
    <submittedName>
        <fullName evidence="2">Uncharacterized protein</fullName>
    </submittedName>
</protein>
<dbReference type="EMBL" id="JAAQPH010000002">
    <property type="protein sequence ID" value="NIA67442.1"/>
    <property type="molecule type" value="Genomic_DNA"/>
</dbReference>
<name>A0A967EUS0_9PROT</name>
<keyword evidence="3" id="KW-1185">Reference proteome</keyword>
<dbReference type="AlphaFoldDB" id="A0A967EUS0"/>
<keyword evidence="1" id="KW-1133">Transmembrane helix</keyword>
<gene>
    <name evidence="2" type="ORF">HBA54_02445</name>
</gene>
<evidence type="ECO:0000256" key="1">
    <source>
        <dbReference type="SAM" id="Phobius"/>
    </source>
</evidence>
<comment type="caution">
    <text evidence="2">The sequence shown here is derived from an EMBL/GenBank/DDBJ whole genome shotgun (WGS) entry which is preliminary data.</text>
</comment>